<evidence type="ECO:0000313" key="10">
    <source>
        <dbReference type="Proteomes" id="UP000241764"/>
    </source>
</evidence>
<dbReference type="InterPro" id="IPR003593">
    <property type="entry name" value="AAA+_ATPase"/>
</dbReference>
<dbReference type="SMART" id="SM00382">
    <property type="entry name" value="AAA"/>
    <property type="match status" value="1"/>
</dbReference>
<feature type="domain" description="ABC transporter" evidence="8">
    <location>
        <begin position="3"/>
        <end position="239"/>
    </location>
</feature>
<protein>
    <submittedName>
        <fullName evidence="9">ABC transporter ATP-binding protein</fullName>
    </submittedName>
</protein>
<dbReference type="RefSeq" id="WP_106665800.1">
    <property type="nucleotide sequence ID" value="NZ_PGGM01000010.1"/>
</dbReference>
<evidence type="ECO:0000256" key="5">
    <source>
        <dbReference type="ARBA" id="ARBA00022840"/>
    </source>
</evidence>
<dbReference type="GO" id="GO:0022857">
    <property type="term" value="F:transmembrane transporter activity"/>
    <property type="evidence" value="ECO:0007669"/>
    <property type="project" value="InterPro"/>
</dbReference>
<dbReference type="GO" id="GO:0016887">
    <property type="term" value="F:ATP hydrolysis activity"/>
    <property type="evidence" value="ECO:0007669"/>
    <property type="project" value="InterPro"/>
</dbReference>
<organism evidence="9 10">
    <name type="scientific">Phyllobacterium sophorae</name>
    <dbReference type="NCBI Taxonomy" id="1520277"/>
    <lineage>
        <taxon>Bacteria</taxon>
        <taxon>Pseudomonadati</taxon>
        <taxon>Pseudomonadota</taxon>
        <taxon>Alphaproteobacteria</taxon>
        <taxon>Hyphomicrobiales</taxon>
        <taxon>Phyllobacteriaceae</taxon>
        <taxon>Phyllobacterium</taxon>
    </lineage>
</organism>
<dbReference type="PROSITE" id="PS00211">
    <property type="entry name" value="ABC_TRANSPORTER_1"/>
    <property type="match status" value="1"/>
</dbReference>
<dbReference type="Proteomes" id="UP000241764">
    <property type="component" value="Unassembled WGS sequence"/>
</dbReference>
<dbReference type="SUPFAM" id="SSF52540">
    <property type="entry name" value="P-loop containing nucleoside triphosphate hydrolases"/>
    <property type="match status" value="1"/>
</dbReference>
<comment type="caution">
    <text evidence="9">The sequence shown here is derived from an EMBL/GenBank/DDBJ whole genome shotgun (WGS) entry which is preliminary data.</text>
</comment>
<keyword evidence="6" id="KW-1278">Translocase</keyword>
<dbReference type="PROSITE" id="PS50893">
    <property type="entry name" value="ABC_TRANSPORTER_2"/>
    <property type="match status" value="1"/>
</dbReference>
<evidence type="ECO:0000256" key="1">
    <source>
        <dbReference type="ARBA" id="ARBA00005417"/>
    </source>
</evidence>
<dbReference type="Pfam" id="PF08402">
    <property type="entry name" value="TOBE_2"/>
    <property type="match status" value="1"/>
</dbReference>
<keyword evidence="3" id="KW-1003">Cell membrane</keyword>
<sequence length="358" mass="39456">MSVQVRQMVKSFGTFRAIDDLSVTFQSGKISVLLGASGCGKTTTLRCIAGLENPNGGEIRIEDEPVFSSARGIDLPPEKRRLGMVFQSYAVWPHLTVKGNVGMPLRAQKVPKEQIERRVQETLAVVGLSEQADKSAMKLSGGQQQRVSIARCLVGNPRLILMDEPLSNLDARLRVEMRNEIRQLQQRIGATILFVTHDQEEAMSLADEIFLFNKGKVEQQGSPEDLYFRPAVRYVAEFLGKANLFPVTLRGEAGQTAIYAAGSDHLITKGDIVRPRGDEALCMIRPESWQIGLAEGDRVGLPATVLEAVFVGDRRELHVDTPIGRQIVVTPGHQRFSAGARISLTIASQQIHLLPDRL</sequence>
<keyword evidence="2" id="KW-0813">Transport</keyword>
<keyword evidence="4" id="KW-0547">Nucleotide-binding</keyword>
<keyword evidence="10" id="KW-1185">Reference proteome</keyword>
<keyword evidence="5 9" id="KW-0067">ATP-binding</keyword>
<dbReference type="Pfam" id="PF00005">
    <property type="entry name" value="ABC_tran"/>
    <property type="match status" value="1"/>
</dbReference>
<dbReference type="OrthoDB" id="9802264at2"/>
<evidence type="ECO:0000256" key="6">
    <source>
        <dbReference type="ARBA" id="ARBA00022967"/>
    </source>
</evidence>
<dbReference type="GO" id="GO:0005524">
    <property type="term" value="F:ATP binding"/>
    <property type="evidence" value="ECO:0007669"/>
    <property type="project" value="UniProtKB-KW"/>
</dbReference>
<dbReference type="EMBL" id="PGGM01000010">
    <property type="protein sequence ID" value="PSH62132.1"/>
    <property type="molecule type" value="Genomic_DNA"/>
</dbReference>
<evidence type="ECO:0000313" key="9">
    <source>
        <dbReference type="EMBL" id="PSH62132.1"/>
    </source>
</evidence>
<evidence type="ECO:0000256" key="2">
    <source>
        <dbReference type="ARBA" id="ARBA00022448"/>
    </source>
</evidence>
<dbReference type="Gene3D" id="3.40.50.300">
    <property type="entry name" value="P-loop containing nucleotide triphosphate hydrolases"/>
    <property type="match status" value="1"/>
</dbReference>
<dbReference type="SUPFAM" id="SSF50331">
    <property type="entry name" value="MOP-like"/>
    <property type="match status" value="1"/>
</dbReference>
<evidence type="ECO:0000256" key="3">
    <source>
        <dbReference type="ARBA" id="ARBA00022475"/>
    </source>
</evidence>
<dbReference type="GO" id="GO:0015697">
    <property type="term" value="P:quaternary ammonium group transport"/>
    <property type="evidence" value="ECO:0007669"/>
    <property type="project" value="UniProtKB-ARBA"/>
</dbReference>
<comment type="similarity">
    <text evidence="1">Belongs to the ABC transporter superfamily.</text>
</comment>
<dbReference type="PANTHER" id="PTHR43875:SF15">
    <property type="entry name" value="TREHALOSE IMPORT ATP-BINDING PROTEIN SUGC"/>
    <property type="match status" value="1"/>
</dbReference>
<dbReference type="Gene3D" id="2.40.50.100">
    <property type="match status" value="1"/>
</dbReference>
<dbReference type="InterPro" id="IPR003439">
    <property type="entry name" value="ABC_transporter-like_ATP-bd"/>
</dbReference>
<name>A0A2P7B6N9_9HYPH</name>
<dbReference type="PANTHER" id="PTHR43875">
    <property type="entry name" value="MALTODEXTRIN IMPORT ATP-BINDING PROTEIN MSMX"/>
    <property type="match status" value="1"/>
</dbReference>
<reference evidence="10" key="1">
    <citation type="submission" date="2017-11" db="EMBL/GenBank/DDBJ databases">
        <authorList>
            <person name="Kuznetsova I."/>
            <person name="Sazanova A."/>
            <person name="Chirak E."/>
            <person name="Safronova V."/>
            <person name="Willems A."/>
        </authorList>
    </citation>
    <scope>NUCLEOTIDE SEQUENCE [LARGE SCALE GENOMIC DNA]</scope>
    <source>
        <strain evidence="10">CCBAU 03422</strain>
    </source>
</reference>
<keyword evidence="7" id="KW-0472">Membrane</keyword>
<dbReference type="InterPro" id="IPR013611">
    <property type="entry name" value="Transp-assoc_OB_typ2"/>
</dbReference>
<dbReference type="InterPro" id="IPR017871">
    <property type="entry name" value="ABC_transporter-like_CS"/>
</dbReference>
<dbReference type="InterPro" id="IPR047641">
    <property type="entry name" value="ABC_transpr_MalK/UgpC-like"/>
</dbReference>
<dbReference type="FunFam" id="3.40.50.300:FF:000425">
    <property type="entry name" value="Probable ABC transporter, ATP-binding subunit"/>
    <property type="match status" value="1"/>
</dbReference>
<evidence type="ECO:0000256" key="4">
    <source>
        <dbReference type="ARBA" id="ARBA00022741"/>
    </source>
</evidence>
<accession>A0A2P7B6N9</accession>
<dbReference type="InterPro" id="IPR027417">
    <property type="entry name" value="P-loop_NTPase"/>
</dbReference>
<dbReference type="InterPro" id="IPR008995">
    <property type="entry name" value="Mo/tungstate-bd_C_term_dom"/>
</dbReference>
<dbReference type="GO" id="GO:0055052">
    <property type="term" value="C:ATP-binding cassette (ABC) transporter complex, substrate-binding subunit-containing"/>
    <property type="evidence" value="ECO:0007669"/>
    <property type="project" value="TreeGrafter"/>
</dbReference>
<evidence type="ECO:0000259" key="8">
    <source>
        <dbReference type="PROSITE" id="PS50893"/>
    </source>
</evidence>
<proteinExistence type="inferred from homology"/>
<dbReference type="AlphaFoldDB" id="A0A2P7B6N9"/>
<evidence type="ECO:0000256" key="7">
    <source>
        <dbReference type="ARBA" id="ARBA00023136"/>
    </source>
</evidence>
<gene>
    <name evidence="9" type="ORF">CU103_20030</name>
</gene>